<dbReference type="AlphaFoldDB" id="A0A8S0TKU3"/>
<evidence type="ECO:0000256" key="1">
    <source>
        <dbReference type="SAM" id="MobiDB-lite"/>
    </source>
</evidence>
<keyword evidence="3" id="KW-1185">Reference proteome</keyword>
<accession>A0A8S0TKU3</accession>
<feature type="region of interest" description="Disordered" evidence="1">
    <location>
        <begin position="72"/>
        <end position="112"/>
    </location>
</feature>
<dbReference type="Gramene" id="OE9A079139T1">
    <property type="protein sequence ID" value="OE9A079139C1"/>
    <property type="gene ID" value="OE9A079139"/>
</dbReference>
<protein>
    <submittedName>
        <fullName evidence="2">Uncharacterized protein</fullName>
    </submittedName>
</protein>
<gene>
    <name evidence="2" type="ORF">OLEA9_A079139</name>
</gene>
<feature type="region of interest" description="Disordered" evidence="1">
    <location>
        <begin position="1"/>
        <end position="39"/>
    </location>
</feature>
<dbReference type="EMBL" id="CACTIH010007260">
    <property type="protein sequence ID" value="CAA3006425.1"/>
    <property type="molecule type" value="Genomic_DNA"/>
</dbReference>
<sequence length="112" mass="11834">MSSTQLAKGGRPAMNNKCARWNFPSDLTTRQGRGNKRPAGAAVAQQLRALSSSCLAEPSWAVRQAFTFASSRAQTRGGPLGTRTNFPPPPPPATRCGPASQRPAGQASERVD</sequence>
<evidence type="ECO:0000313" key="3">
    <source>
        <dbReference type="Proteomes" id="UP000594638"/>
    </source>
</evidence>
<evidence type="ECO:0000313" key="2">
    <source>
        <dbReference type="EMBL" id="CAA3006425.1"/>
    </source>
</evidence>
<dbReference type="Proteomes" id="UP000594638">
    <property type="component" value="Unassembled WGS sequence"/>
</dbReference>
<reference evidence="2 3" key="1">
    <citation type="submission" date="2019-12" db="EMBL/GenBank/DDBJ databases">
        <authorList>
            <person name="Alioto T."/>
            <person name="Alioto T."/>
            <person name="Gomez Garrido J."/>
        </authorList>
    </citation>
    <scope>NUCLEOTIDE SEQUENCE [LARGE SCALE GENOMIC DNA]</scope>
</reference>
<name>A0A8S0TKU3_OLEEU</name>
<proteinExistence type="predicted"/>
<comment type="caution">
    <text evidence="2">The sequence shown here is derived from an EMBL/GenBank/DDBJ whole genome shotgun (WGS) entry which is preliminary data.</text>
</comment>
<organism evidence="2 3">
    <name type="scientific">Olea europaea subsp. europaea</name>
    <dbReference type="NCBI Taxonomy" id="158383"/>
    <lineage>
        <taxon>Eukaryota</taxon>
        <taxon>Viridiplantae</taxon>
        <taxon>Streptophyta</taxon>
        <taxon>Embryophyta</taxon>
        <taxon>Tracheophyta</taxon>
        <taxon>Spermatophyta</taxon>
        <taxon>Magnoliopsida</taxon>
        <taxon>eudicotyledons</taxon>
        <taxon>Gunneridae</taxon>
        <taxon>Pentapetalae</taxon>
        <taxon>asterids</taxon>
        <taxon>lamiids</taxon>
        <taxon>Lamiales</taxon>
        <taxon>Oleaceae</taxon>
        <taxon>Oleeae</taxon>
        <taxon>Olea</taxon>
    </lineage>
</organism>